<comment type="caution">
    <text evidence="1">The sequence shown here is derived from an EMBL/GenBank/DDBJ whole genome shotgun (WGS) entry which is preliminary data.</text>
</comment>
<reference evidence="1 2" key="1">
    <citation type="submission" date="2014-11" db="EMBL/GenBank/DDBJ databases">
        <title>Genome sequence and analysis of novel Kurthia sp.</title>
        <authorList>
            <person name="Lawson J.N."/>
            <person name="Gonzalez J.E."/>
            <person name="Rinauldi L."/>
            <person name="Xuan Z."/>
            <person name="Firman A."/>
            <person name="Shaddox L."/>
            <person name="Trudeau A."/>
            <person name="Shah S."/>
            <person name="Reiman D."/>
        </authorList>
    </citation>
    <scope>NUCLEOTIDE SEQUENCE [LARGE SCALE GENOMIC DNA]</scope>
    <source>
        <strain evidence="1 2">3B1D</strain>
    </source>
</reference>
<accession>A0A433RW21</accession>
<sequence length="61" mass="6678">MSNTILQLSSGKEITYALPFSEFDEKFLNAEGTFEVASIRQEDGGKHSVIFTAHIVSISEG</sequence>
<name>A0A433RW21_9BACL</name>
<keyword evidence="2" id="KW-1185">Reference proteome</keyword>
<dbReference type="Proteomes" id="UP000288623">
    <property type="component" value="Unassembled WGS sequence"/>
</dbReference>
<dbReference type="EMBL" id="JTFC01000024">
    <property type="protein sequence ID" value="RUS57475.1"/>
    <property type="molecule type" value="Genomic_DNA"/>
</dbReference>
<evidence type="ECO:0000313" key="2">
    <source>
        <dbReference type="Proteomes" id="UP000288623"/>
    </source>
</evidence>
<dbReference type="OrthoDB" id="9947748at2"/>
<gene>
    <name evidence="1" type="ORF">QI30_05615</name>
</gene>
<organism evidence="1 2">
    <name type="scientific">Candidatus Kurthia intestinigallinarum</name>
    <dbReference type="NCBI Taxonomy" id="1562256"/>
    <lineage>
        <taxon>Bacteria</taxon>
        <taxon>Bacillati</taxon>
        <taxon>Bacillota</taxon>
        <taxon>Bacilli</taxon>
        <taxon>Bacillales</taxon>
        <taxon>Caryophanaceae</taxon>
        <taxon>Kurthia</taxon>
    </lineage>
</organism>
<protein>
    <submittedName>
        <fullName evidence="1">Uncharacterized protein</fullName>
    </submittedName>
</protein>
<evidence type="ECO:0000313" key="1">
    <source>
        <dbReference type="EMBL" id="RUS57475.1"/>
    </source>
</evidence>
<dbReference type="AlphaFoldDB" id="A0A433RW21"/>
<dbReference type="RefSeq" id="WP_126989957.1">
    <property type="nucleotide sequence ID" value="NZ_JTFC01000024.1"/>
</dbReference>
<proteinExistence type="predicted"/>